<evidence type="ECO:0000313" key="2">
    <source>
        <dbReference type="EMBL" id="CAG8590414.1"/>
    </source>
</evidence>
<reference evidence="2" key="1">
    <citation type="submission" date="2021-06" db="EMBL/GenBank/DDBJ databases">
        <authorList>
            <person name="Kallberg Y."/>
            <person name="Tangrot J."/>
            <person name="Rosling A."/>
        </authorList>
    </citation>
    <scope>NUCLEOTIDE SEQUENCE</scope>
    <source>
        <strain evidence="2">CL551</strain>
    </source>
</reference>
<sequence>MNLSETLLADRQIEKLITDMRIKNIGYGEFDLIKYIADGGTCQVKKALWTNGSSKKYVVLKSVNAKSYQELARESFLDCQVNGSYMVVLECAELGDLRIYLKEKSTEITWKEKIDISRQVSNGLDFLHSNEILHRDLHTRNILLSISDGKIRAIITDFGMSKVLSRESVTFSTVKGMIPFVDPVILNE</sequence>
<dbReference type="PANTHER" id="PTHR24416">
    <property type="entry name" value="TYROSINE-PROTEIN KINASE RECEPTOR"/>
    <property type="match status" value="1"/>
</dbReference>
<dbReference type="GO" id="GO:0007169">
    <property type="term" value="P:cell surface receptor protein tyrosine kinase signaling pathway"/>
    <property type="evidence" value="ECO:0007669"/>
    <property type="project" value="TreeGrafter"/>
</dbReference>
<gene>
    <name evidence="2" type="ORF">AMORRO_LOCUS7321</name>
</gene>
<organism evidence="2 3">
    <name type="scientific">Acaulospora morrowiae</name>
    <dbReference type="NCBI Taxonomy" id="94023"/>
    <lineage>
        <taxon>Eukaryota</taxon>
        <taxon>Fungi</taxon>
        <taxon>Fungi incertae sedis</taxon>
        <taxon>Mucoromycota</taxon>
        <taxon>Glomeromycotina</taxon>
        <taxon>Glomeromycetes</taxon>
        <taxon>Diversisporales</taxon>
        <taxon>Acaulosporaceae</taxon>
        <taxon>Acaulospora</taxon>
    </lineage>
</organism>
<evidence type="ECO:0000313" key="3">
    <source>
        <dbReference type="Proteomes" id="UP000789342"/>
    </source>
</evidence>
<dbReference type="EMBL" id="CAJVPV010005412">
    <property type="protein sequence ID" value="CAG8590414.1"/>
    <property type="molecule type" value="Genomic_DNA"/>
</dbReference>
<dbReference type="PANTHER" id="PTHR24416:SF600">
    <property type="entry name" value="PDGF- AND VEGF-RECEPTOR RELATED, ISOFORM J"/>
    <property type="match status" value="1"/>
</dbReference>
<dbReference type="GO" id="GO:0043235">
    <property type="term" value="C:receptor complex"/>
    <property type="evidence" value="ECO:0007669"/>
    <property type="project" value="TreeGrafter"/>
</dbReference>
<dbReference type="Gene3D" id="1.10.510.10">
    <property type="entry name" value="Transferase(Phosphotransferase) domain 1"/>
    <property type="match status" value="1"/>
</dbReference>
<dbReference type="InterPro" id="IPR011009">
    <property type="entry name" value="Kinase-like_dom_sf"/>
</dbReference>
<dbReference type="Proteomes" id="UP000789342">
    <property type="component" value="Unassembled WGS sequence"/>
</dbReference>
<dbReference type="InterPro" id="IPR050122">
    <property type="entry name" value="RTK"/>
</dbReference>
<keyword evidence="3" id="KW-1185">Reference proteome</keyword>
<dbReference type="InterPro" id="IPR001245">
    <property type="entry name" value="Ser-Thr/Tyr_kinase_cat_dom"/>
</dbReference>
<dbReference type="OrthoDB" id="10261027at2759"/>
<proteinExistence type="predicted"/>
<dbReference type="AlphaFoldDB" id="A0A9N9C802"/>
<evidence type="ECO:0000259" key="1">
    <source>
        <dbReference type="PROSITE" id="PS50011"/>
    </source>
</evidence>
<name>A0A9N9C802_9GLOM</name>
<protein>
    <submittedName>
        <fullName evidence="2">3479_t:CDS:1</fullName>
    </submittedName>
</protein>
<dbReference type="SUPFAM" id="SSF56112">
    <property type="entry name" value="Protein kinase-like (PK-like)"/>
    <property type="match status" value="1"/>
</dbReference>
<dbReference type="PROSITE" id="PS50011">
    <property type="entry name" value="PROTEIN_KINASE_DOM"/>
    <property type="match status" value="1"/>
</dbReference>
<feature type="non-terminal residue" evidence="2">
    <location>
        <position position="1"/>
    </location>
</feature>
<dbReference type="GO" id="GO:0004714">
    <property type="term" value="F:transmembrane receptor protein tyrosine kinase activity"/>
    <property type="evidence" value="ECO:0007669"/>
    <property type="project" value="TreeGrafter"/>
</dbReference>
<accession>A0A9N9C802</accession>
<feature type="domain" description="Protein kinase" evidence="1">
    <location>
        <begin position="1"/>
        <end position="188"/>
    </location>
</feature>
<dbReference type="InterPro" id="IPR000719">
    <property type="entry name" value="Prot_kinase_dom"/>
</dbReference>
<dbReference type="GO" id="GO:0005524">
    <property type="term" value="F:ATP binding"/>
    <property type="evidence" value="ECO:0007669"/>
    <property type="project" value="InterPro"/>
</dbReference>
<comment type="caution">
    <text evidence="2">The sequence shown here is derived from an EMBL/GenBank/DDBJ whole genome shotgun (WGS) entry which is preliminary data.</text>
</comment>
<dbReference type="GO" id="GO:0005886">
    <property type="term" value="C:plasma membrane"/>
    <property type="evidence" value="ECO:0007669"/>
    <property type="project" value="TreeGrafter"/>
</dbReference>
<dbReference type="Pfam" id="PF07714">
    <property type="entry name" value="PK_Tyr_Ser-Thr"/>
    <property type="match status" value="1"/>
</dbReference>